<evidence type="ECO:0000259" key="4">
    <source>
        <dbReference type="SMART" id="SM00225"/>
    </source>
</evidence>
<dbReference type="SMART" id="SM00875">
    <property type="entry name" value="BACK"/>
    <property type="match status" value="1"/>
</dbReference>
<proteinExistence type="predicted"/>
<dbReference type="FunFam" id="1.25.40.420:FF:000001">
    <property type="entry name" value="Kelch-like family member 12"/>
    <property type="match status" value="1"/>
</dbReference>
<dbReference type="InterPro" id="IPR011333">
    <property type="entry name" value="SKP1/BTB/POZ_sf"/>
</dbReference>
<accession>A0A9P0IP39</accession>
<dbReference type="PANTHER" id="PTHR24412">
    <property type="entry name" value="KELCH PROTEIN"/>
    <property type="match status" value="1"/>
</dbReference>
<reference evidence="6" key="1">
    <citation type="submission" date="2022-02" db="EMBL/GenBank/DDBJ databases">
        <authorList>
            <person name="King R."/>
        </authorList>
    </citation>
    <scope>NUCLEOTIDE SEQUENCE</scope>
</reference>
<dbReference type="InterPro" id="IPR000210">
    <property type="entry name" value="BTB/POZ_dom"/>
</dbReference>
<evidence type="ECO:0000313" key="7">
    <source>
        <dbReference type="Proteomes" id="UP001154329"/>
    </source>
</evidence>
<dbReference type="AlphaFoldDB" id="A0A9P0IP39"/>
<dbReference type="EMBL" id="OU899034">
    <property type="protein sequence ID" value="CAH1710740.1"/>
    <property type="molecule type" value="Genomic_DNA"/>
</dbReference>
<dbReference type="InterPro" id="IPR011705">
    <property type="entry name" value="BACK"/>
</dbReference>
<feature type="domain" description="BACK" evidence="5">
    <location>
        <begin position="155"/>
        <end position="257"/>
    </location>
</feature>
<evidence type="ECO:0000256" key="2">
    <source>
        <dbReference type="ARBA" id="ARBA00022737"/>
    </source>
</evidence>
<sequence>MDDTVMEKSTCKSNDQKKVMTLKRCEQKTYKNSSHMVGAFKVLQSLQQDQVLCDIGIETDDGTIIFGHKIVLISISTYFRKIFTGSNERNKDHINIKKLDSTALQLLINYIYTGEIIITEGNVKVLLPAANFLQLDYVKNVCVEFLKTQLDASNCLGIKAFADLHDCMELSKMSQTYIKNKFLEMVNYDEFLSLSSVEVIKLISCDDIFVQQEEKLFECVIHWVKYDMDSRKDFVPELMEHVRLPLVSNQYLLDNVLHEPLLKTSPKCKDYIIEALQFHLLKYLEPLTVSQTIRRTPRQSIGFQKVIQAYWSLKESSVIYWYDNIWQPAPKMSKHFDVRFLTVIKDQFVLAVGDVDMGIKSSTY</sequence>
<dbReference type="SUPFAM" id="SSF54695">
    <property type="entry name" value="POZ domain"/>
    <property type="match status" value="1"/>
</dbReference>
<keyword evidence="2" id="KW-0677">Repeat</keyword>
<dbReference type="Gene3D" id="1.25.40.420">
    <property type="match status" value="1"/>
</dbReference>
<evidence type="ECO:0000259" key="5">
    <source>
        <dbReference type="SMART" id="SM00875"/>
    </source>
</evidence>
<evidence type="ECO:0008006" key="8">
    <source>
        <dbReference type="Google" id="ProtNLM"/>
    </source>
</evidence>
<dbReference type="Proteomes" id="UP001154329">
    <property type="component" value="Chromosome 1"/>
</dbReference>
<feature type="domain" description="BTB" evidence="4">
    <location>
        <begin position="53"/>
        <end position="150"/>
    </location>
</feature>
<gene>
    <name evidence="6" type="ORF">APHIGO_LOCUS1319</name>
</gene>
<protein>
    <recommendedName>
        <fullName evidence="8">BTB domain-containing protein</fullName>
    </recommendedName>
</protein>
<dbReference type="Gene3D" id="3.30.710.10">
    <property type="entry name" value="Potassium Channel Kv1.1, Chain A"/>
    <property type="match status" value="1"/>
</dbReference>
<organism evidence="6 7">
    <name type="scientific">Aphis gossypii</name>
    <name type="common">Cotton aphid</name>
    <dbReference type="NCBI Taxonomy" id="80765"/>
    <lineage>
        <taxon>Eukaryota</taxon>
        <taxon>Metazoa</taxon>
        <taxon>Ecdysozoa</taxon>
        <taxon>Arthropoda</taxon>
        <taxon>Hexapoda</taxon>
        <taxon>Insecta</taxon>
        <taxon>Pterygota</taxon>
        <taxon>Neoptera</taxon>
        <taxon>Paraneoptera</taxon>
        <taxon>Hemiptera</taxon>
        <taxon>Sternorrhyncha</taxon>
        <taxon>Aphidomorpha</taxon>
        <taxon>Aphidoidea</taxon>
        <taxon>Aphididae</taxon>
        <taxon>Aphidini</taxon>
        <taxon>Aphis</taxon>
        <taxon>Aphis</taxon>
    </lineage>
</organism>
<evidence type="ECO:0000256" key="1">
    <source>
        <dbReference type="ARBA" id="ARBA00022441"/>
    </source>
</evidence>
<name>A0A9P0IP39_APHGO</name>
<dbReference type="SMART" id="SM00225">
    <property type="entry name" value="BTB"/>
    <property type="match status" value="1"/>
</dbReference>
<keyword evidence="7" id="KW-1185">Reference proteome</keyword>
<keyword evidence="3" id="KW-0009">Actin-binding</keyword>
<reference evidence="6" key="2">
    <citation type="submission" date="2022-10" db="EMBL/GenBank/DDBJ databases">
        <authorList>
            <consortium name="ENA_rothamsted_submissions"/>
            <consortium name="culmorum"/>
            <person name="King R."/>
        </authorList>
    </citation>
    <scope>NUCLEOTIDE SEQUENCE</scope>
</reference>
<dbReference type="PANTHER" id="PTHR24412:SF466">
    <property type="entry name" value="RING CANAL KELCH PROTEIN"/>
    <property type="match status" value="1"/>
</dbReference>
<dbReference type="Pfam" id="PF07707">
    <property type="entry name" value="BACK"/>
    <property type="match status" value="1"/>
</dbReference>
<keyword evidence="1" id="KW-0880">Kelch repeat</keyword>
<evidence type="ECO:0000256" key="3">
    <source>
        <dbReference type="ARBA" id="ARBA00023203"/>
    </source>
</evidence>
<dbReference type="Pfam" id="PF00651">
    <property type="entry name" value="BTB"/>
    <property type="match status" value="1"/>
</dbReference>
<evidence type="ECO:0000313" key="6">
    <source>
        <dbReference type="EMBL" id="CAH1710740.1"/>
    </source>
</evidence>